<sequence>MSHVVGKLFGFHFAQANVPQLVGKRFIVTGGTNGIGLSAARTLYSHGAEVVILGSQEGTADAAEEYIKTGDLKRAPKDYQDGFAGIVGDYTDNSADGGNQSGEVSSRVVDFKDLKAVSNVGKELAEKYDRLDGFLGIAGLGVNKFTLTADGYDAHLTVNCLSHILLLSYLLPNLEKTSRAHPDADVRIVLMSSELHRNTFGGPSENWGGNKFRDAGEFAKDVGPANLYARSKVGQTLIAKALVQRYLQPPSKILAYSTHPGAVATGQTRQYNEAYGDAVGGAIQAAVRPLMRAPDEGALSVLWAATSAEARTGGYKNGEYFTDPAQEGKPSSEATDQELIDNFFNTGVEVIKKVVGQEGVGHFSA</sequence>
<evidence type="ECO:0000313" key="4">
    <source>
        <dbReference type="EMBL" id="CDR45632.1"/>
    </source>
</evidence>
<dbReference type="InterPro" id="IPR036291">
    <property type="entry name" value="NAD(P)-bd_dom_sf"/>
</dbReference>
<dbReference type="EMBL" id="LK052946">
    <property type="protein sequence ID" value="CDR45632.1"/>
    <property type="molecule type" value="Genomic_DNA"/>
</dbReference>
<dbReference type="PANTHER" id="PTHR24320">
    <property type="entry name" value="RETINOL DEHYDROGENASE"/>
    <property type="match status" value="1"/>
</dbReference>
<dbReference type="Pfam" id="PF00106">
    <property type="entry name" value="adh_short"/>
    <property type="match status" value="1"/>
</dbReference>
<proteinExistence type="inferred from homology"/>
<reference evidence="4" key="1">
    <citation type="journal article" date="2014" name="Genome Announc.">
        <title>Draft genome sequence of Rhodosporidium toruloides CECT1137, an oleaginous yeast of biotechnological interest.</title>
        <authorList>
            <person name="Morin N."/>
            <person name="Calcas X."/>
            <person name="Devillers H."/>
            <person name="Durrens P."/>
            <person name="Sherman D.J."/>
            <person name="Nicaud J.-M."/>
            <person name="Neuveglise C."/>
        </authorList>
    </citation>
    <scope>NUCLEOTIDE SEQUENCE</scope>
    <source>
        <strain evidence="4">CECT1137</strain>
    </source>
</reference>
<gene>
    <name evidence="4" type="ORF">RHTO0S_11e02806g</name>
</gene>
<dbReference type="OrthoDB" id="191139at2759"/>
<dbReference type="PANTHER" id="PTHR24320:SF143">
    <property type="entry name" value="NAD(P)-BINDING PROTEIN"/>
    <property type="match status" value="1"/>
</dbReference>
<feature type="region of interest" description="Disordered" evidence="3">
    <location>
        <begin position="314"/>
        <end position="333"/>
    </location>
</feature>
<dbReference type="PRINTS" id="PR00081">
    <property type="entry name" value="GDHRDH"/>
</dbReference>
<dbReference type="InterPro" id="IPR002347">
    <property type="entry name" value="SDR_fam"/>
</dbReference>
<keyword evidence="2" id="KW-0560">Oxidoreductase</keyword>
<dbReference type="Gene3D" id="3.40.50.720">
    <property type="entry name" value="NAD(P)-binding Rossmann-like Domain"/>
    <property type="match status" value="1"/>
</dbReference>
<evidence type="ECO:0000256" key="1">
    <source>
        <dbReference type="ARBA" id="ARBA00006484"/>
    </source>
</evidence>
<evidence type="ECO:0000256" key="3">
    <source>
        <dbReference type="SAM" id="MobiDB-lite"/>
    </source>
</evidence>
<name>A0A061B6U2_RHOTO</name>
<organism evidence="4">
    <name type="scientific">Rhodotorula toruloides</name>
    <name type="common">Yeast</name>
    <name type="synonym">Rhodosporidium toruloides</name>
    <dbReference type="NCBI Taxonomy" id="5286"/>
    <lineage>
        <taxon>Eukaryota</taxon>
        <taxon>Fungi</taxon>
        <taxon>Dikarya</taxon>
        <taxon>Basidiomycota</taxon>
        <taxon>Pucciniomycotina</taxon>
        <taxon>Microbotryomycetes</taxon>
        <taxon>Sporidiobolales</taxon>
        <taxon>Sporidiobolaceae</taxon>
        <taxon>Rhodotorula</taxon>
    </lineage>
</organism>
<protein>
    <submittedName>
        <fullName evidence="4">RHTO0S11e02806g1_1</fullName>
    </submittedName>
</protein>
<dbReference type="SUPFAM" id="SSF51735">
    <property type="entry name" value="NAD(P)-binding Rossmann-fold domains"/>
    <property type="match status" value="1"/>
</dbReference>
<comment type="similarity">
    <text evidence="1">Belongs to the short-chain dehydrogenases/reductases (SDR) family.</text>
</comment>
<dbReference type="GO" id="GO:0016491">
    <property type="term" value="F:oxidoreductase activity"/>
    <property type="evidence" value="ECO:0007669"/>
    <property type="project" value="UniProtKB-KW"/>
</dbReference>
<dbReference type="AlphaFoldDB" id="A0A061B6U2"/>
<evidence type="ECO:0000256" key="2">
    <source>
        <dbReference type="ARBA" id="ARBA00023002"/>
    </source>
</evidence>
<accession>A0A061B6U2</accession>